<dbReference type="PROSITE" id="PS50097">
    <property type="entry name" value="BTB"/>
    <property type="match status" value="1"/>
</dbReference>
<dbReference type="Gene3D" id="3.30.710.10">
    <property type="entry name" value="Potassium Channel Kv1.1, Chain A"/>
    <property type="match status" value="1"/>
</dbReference>
<keyword evidence="3" id="KW-1185">Reference proteome</keyword>
<dbReference type="SMART" id="SM00225">
    <property type="entry name" value="BTB"/>
    <property type="match status" value="1"/>
</dbReference>
<dbReference type="OrthoDB" id="194443at2759"/>
<sequence length="256" mass="29078">MFQVEPLSLDEPAVTICFQPSGVEYRIRKEVLIAPSTYFRIMFDHFLEGQTDRVVLEEIDGVVSPRGFEILMEWIYSNAIEIPDAKTPGEYLTAAIEVARLAEYFQIGDIEDKISEELAYQIRQANPSKPCAGFDAPHDRIRSRIRGGFRSIVKDNSYMANLYDVWITEKHIRSAVQLRKGHGVRRILAAVSAGALLDAPDQKFARRSRVCPDFGDDLLMELRETILSLELCYMEDTAKDMKWMNDPSPTPDNLGA</sequence>
<name>S8BFW3_PENO1</name>
<dbReference type="InterPro" id="IPR011333">
    <property type="entry name" value="SKP1/BTB/POZ_sf"/>
</dbReference>
<evidence type="ECO:0000313" key="2">
    <source>
        <dbReference type="EMBL" id="EPS34002.1"/>
    </source>
</evidence>
<gene>
    <name evidence="2" type="ORF">PDE_08964</name>
</gene>
<evidence type="ECO:0000313" key="3">
    <source>
        <dbReference type="Proteomes" id="UP000019376"/>
    </source>
</evidence>
<dbReference type="AlphaFoldDB" id="S8BFW3"/>
<feature type="domain" description="BTB" evidence="1">
    <location>
        <begin position="12"/>
        <end position="84"/>
    </location>
</feature>
<dbReference type="PhylomeDB" id="S8BFW3"/>
<dbReference type="EMBL" id="KB644415">
    <property type="protein sequence ID" value="EPS34002.1"/>
    <property type="molecule type" value="Genomic_DNA"/>
</dbReference>
<dbReference type="Proteomes" id="UP000019376">
    <property type="component" value="Unassembled WGS sequence"/>
</dbReference>
<dbReference type="InterPro" id="IPR000210">
    <property type="entry name" value="BTB/POZ_dom"/>
</dbReference>
<protein>
    <recommendedName>
        <fullName evidence="1">BTB domain-containing protein</fullName>
    </recommendedName>
</protein>
<accession>S8BFW3</accession>
<evidence type="ECO:0000259" key="1">
    <source>
        <dbReference type="PROSITE" id="PS50097"/>
    </source>
</evidence>
<proteinExistence type="predicted"/>
<dbReference type="CDD" id="cd18186">
    <property type="entry name" value="BTB_POZ_ZBTB_KLHL-like"/>
    <property type="match status" value="1"/>
</dbReference>
<reference evidence="2 3" key="1">
    <citation type="journal article" date="2013" name="PLoS ONE">
        <title>Genomic and secretomic analyses reveal unique features of the lignocellulolytic enzyme system of Penicillium decumbens.</title>
        <authorList>
            <person name="Liu G."/>
            <person name="Zhang L."/>
            <person name="Wei X."/>
            <person name="Zou G."/>
            <person name="Qin Y."/>
            <person name="Ma L."/>
            <person name="Li J."/>
            <person name="Zheng H."/>
            <person name="Wang S."/>
            <person name="Wang C."/>
            <person name="Xun L."/>
            <person name="Zhao G.-P."/>
            <person name="Zhou Z."/>
            <person name="Qu Y."/>
        </authorList>
    </citation>
    <scope>NUCLEOTIDE SEQUENCE [LARGE SCALE GENOMIC DNA]</scope>
    <source>
        <strain evidence="3">114-2 / CGMCC 5302</strain>
    </source>
</reference>
<dbReference type="Pfam" id="PF00651">
    <property type="entry name" value="BTB"/>
    <property type="match status" value="1"/>
</dbReference>
<dbReference type="HOGENOM" id="CLU_095036_0_0_1"/>
<organism evidence="2 3">
    <name type="scientific">Penicillium oxalicum (strain 114-2 / CGMCC 5302)</name>
    <name type="common">Penicillium decumbens</name>
    <dbReference type="NCBI Taxonomy" id="933388"/>
    <lineage>
        <taxon>Eukaryota</taxon>
        <taxon>Fungi</taxon>
        <taxon>Dikarya</taxon>
        <taxon>Ascomycota</taxon>
        <taxon>Pezizomycotina</taxon>
        <taxon>Eurotiomycetes</taxon>
        <taxon>Eurotiomycetidae</taxon>
        <taxon>Eurotiales</taxon>
        <taxon>Aspergillaceae</taxon>
        <taxon>Penicillium</taxon>
    </lineage>
</organism>
<dbReference type="SUPFAM" id="SSF54695">
    <property type="entry name" value="POZ domain"/>
    <property type="match status" value="1"/>
</dbReference>
<dbReference type="STRING" id="933388.S8BFW3"/>